<keyword evidence="1" id="KW-0472">Membrane</keyword>
<dbReference type="GeneID" id="83220371"/>
<sequence length="277" mass="31532">MRPLFILLVADDKTINVGTSPLFILLVVGPILMTRLPTLAQVLSSFYWWRMTRLSTLAQVLSIAMRPLFILLVAVDKDNQRWHKSSLHFIGGGADVDDKTINVGTSPLFFLSVVEPMWMTRLSIWHGHFLLSLFMNQSILGCNSHEHNLAAIGLTKEYHAKQSHECNERHNFGRGIVIGGALYWKQSSQASSNYHSYQATSDMGRHHHVKNTILSYNKTKSKMQYHKKSTSAKIYQKKAAATSYEQQQRYSIFLRQSKFNHTKKGSLNGADHNIIVM</sequence>
<dbReference type="AlphaFoldDB" id="A0AAD7XV98"/>
<keyword evidence="3" id="KW-1185">Reference proteome</keyword>
<evidence type="ECO:0000256" key="1">
    <source>
        <dbReference type="SAM" id="Phobius"/>
    </source>
</evidence>
<name>A0AAD7XV98_9FUNG</name>
<reference evidence="2 3" key="1">
    <citation type="submission" date="2023-03" db="EMBL/GenBank/DDBJ databases">
        <title>Genome sequence of Lichtheimia ornata CBS 291.66.</title>
        <authorList>
            <person name="Mohabir J.T."/>
            <person name="Shea T.P."/>
            <person name="Kurbessoian T."/>
            <person name="Berby B."/>
            <person name="Fontaine J."/>
            <person name="Livny J."/>
            <person name="Gnirke A."/>
            <person name="Stajich J.E."/>
            <person name="Cuomo C.A."/>
        </authorList>
    </citation>
    <scope>NUCLEOTIDE SEQUENCE [LARGE SCALE GENOMIC DNA]</scope>
    <source>
        <strain evidence="2">CBS 291.66</strain>
    </source>
</reference>
<protein>
    <submittedName>
        <fullName evidence="2">Uncharacterized protein</fullName>
    </submittedName>
</protein>
<feature type="transmembrane region" description="Helical" evidence="1">
    <location>
        <begin position="54"/>
        <end position="75"/>
    </location>
</feature>
<comment type="caution">
    <text evidence="2">The sequence shown here is derived from an EMBL/GenBank/DDBJ whole genome shotgun (WGS) entry which is preliminary data.</text>
</comment>
<dbReference type="RefSeq" id="XP_058336312.1">
    <property type="nucleotide sequence ID" value="XM_058492920.1"/>
</dbReference>
<proteinExistence type="predicted"/>
<evidence type="ECO:0000313" key="2">
    <source>
        <dbReference type="EMBL" id="KAJ8651397.1"/>
    </source>
</evidence>
<accession>A0AAD7XV98</accession>
<keyword evidence="1" id="KW-0812">Transmembrane</keyword>
<dbReference type="Proteomes" id="UP001234581">
    <property type="component" value="Unassembled WGS sequence"/>
</dbReference>
<evidence type="ECO:0000313" key="3">
    <source>
        <dbReference type="Proteomes" id="UP001234581"/>
    </source>
</evidence>
<feature type="transmembrane region" description="Helical" evidence="1">
    <location>
        <begin position="21"/>
        <end position="48"/>
    </location>
</feature>
<dbReference type="EMBL" id="JARTCD010000222">
    <property type="protein sequence ID" value="KAJ8651397.1"/>
    <property type="molecule type" value="Genomic_DNA"/>
</dbReference>
<organism evidence="2 3">
    <name type="scientific">Lichtheimia ornata</name>
    <dbReference type="NCBI Taxonomy" id="688661"/>
    <lineage>
        <taxon>Eukaryota</taxon>
        <taxon>Fungi</taxon>
        <taxon>Fungi incertae sedis</taxon>
        <taxon>Mucoromycota</taxon>
        <taxon>Mucoromycotina</taxon>
        <taxon>Mucoromycetes</taxon>
        <taxon>Mucorales</taxon>
        <taxon>Lichtheimiaceae</taxon>
        <taxon>Lichtheimia</taxon>
    </lineage>
</organism>
<keyword evidence="1" id="KW-1133">Transmembrane helix</keyword>
<gene>
    <name evidence="2" type="ORF">O0I10_013061</name>
</gene>